<dbReference type="AlphaFoldDB" id="A0A226BZ03"/>
<keyword evidence="3" id="KW-1185">Reference proteome</keyword>
<gene>
    <name evidence="2" type="ORF">CDO51_08095</name>
</gene>
<protein>
    <submittedName>
        <fullName evidence="2">Glycine/betaine ABC transporter substrate-binding protein</fullName>
    </submittedName>
</protein>
<dbReference type="GO" id="GO:0022857">
    <property type="term" value="F:transmembrane transporter activity"/>
    <property type="evidence" value="ECO:0007669"/>
    <property type="project" value="InterPro"/>
</dbReference>
<name>A0A226BZ03_9FIRM</name>
<proteinExistence type="predicted"/>
<dbReference type="GO" id="GO:0043190">
    <property type="term" value="C:ATP-binding cassette (ABC) transporter complex"/>
    <property type="evidence" value="ECO:0007669"/>
    <property type="project" value="InterPro"/>
</dbReference>
<comment type="caution">
    <text evidence="2">The sequence shown here is derived from an EMBL/GenBank/DDBJ whole genome shotgun (WGS) entry which is preliminary data.</text>
</comment>
<dbReference type="PROSITE" id="PS51257">
    <property type="entry name" value="PROKAR_LIPOPROTEIN"/>
    <property type="match status" value="1"/>
</dbReference>
<sequence length="333" mass="37911">MDHFLRNKSKLLLISVLALTLILAGVTLGCEEQVEEEEATVEGADGEEIPVQKEIEMAKVEWTCATQKAYVNTAILETLGYDVSRENYTLPIIIEGMSNGEIDFFTDAWDKTWGQPLDEALKAGDMIDINTQIDDASYSPAVPTYVYEAGVQSLEDLAKYSDKFEYSYYGLESGNDGNEIMIEAFDNDTYGLGEWDIVESNEAAMITDVRQQMEDEEWVVFSGWEPHYMNVVLDMEYLDDPKGIWGDSESISTVVRDGLEEADPNLTKYLKQFDVDQEIVNEWVYEFGYHERDPEEVAEEWITENIDIVLQWVDGVYTVDGEDGQEAIENEFK</sequence>
<reference evidence="2 3" key="1">
    <citation type="submission" date="2017-06" db="EMBL/GenBank/DDBJ databases">
        <title>Draft Genome Sequence of Natranaerobius trueperi halophilic, alkalithermophilic bacteria from soda lakes.</title>
        <authorList>
            <person name="Zhao B."/>
        </authorList>
    </citation>
    <scope>NUCLEOTIDE SEQUENCE [LARGE SCALE GENOMIC DNA]</scope>
    <source>
        <strain evidence="2 3">DSM 18760</strain>
    </source>
</reference>
<dbReference type="Pfam" id="PF04069">
    <property type="entry name" value="OpuAC"/>
    <property type="match status" value="1"/>
</dbReference>
<dbReference type="Proteomes" id="UP000214588">
    <property type="component" value="Unassembled WGS sequence"/>
</dbReference>
<accession>A0A226BZ03</accession>
<evidence type="ECO:0000313" key="2">
    <source>
        <dbReference type="EMBL" id="OWZ83554.1"/>
    </source>
</evidence>
<dbReference type="Gene3D" id="3.40.190.100">
    <property type="entry name" value="Glycine betaine-binding periplasmic protein, domain 2"/>
    <property type="match status" value="1"/>
</dbReference>
<dbReference type="SUPFAM" id="SSF53850">
    <property type="entry name" value="Periplasmic binding protein-like II"/>
    <property type="match status" value="1"/>
</dbReference>
<dbReference type="OrthoDB" id="9787902at2"/>
<organism evidence="2 3">
    <name type="scientific">Natranaerobius trueperi</name>
    <dbReference type="NCBI Taxonomy" id="759412"/>
    <lineage>
        <taxon>Bacteria</taxon>
        <taxon>Bacillati</taxon>
        <taxon>Bacillota</taxon>
        <taxon>Clostridia</taxon>
        <taxon>Natranaerobiales</taxon>
        <taxon>Natranaerobiaceae</taxon>
        <taxon>Natranaerobius</taxon>
    </lineage>
</organism>
<dbReference type="Gene3D" id="3.40.190.10">
    <property type="entry name" value="Periplasmic binding protein-like II"/>
    <property type="match status" value="1"/>
</dbReference>
<dbReference type="InterPro" id="IPR007210">
    <property type="entry name" value="ABC_Gly_betaine_transp_sub-bd"/>
</dbReference>
<feature type="domain" description="ABC-type glycine betaine transport system substrate-binding" evidence="1">
    <location>
        <begin position="53"/>
        <end position="303"/>
    </location>
</feature>
<dbReference type="EMBL" id="NIQC01000016">
    <property type="protein sequence ID" value="OWZ83554.1"/>
    <property type="molecule type" value="Genomic_DNA"/>
</dbReference>
<evidence type="ECO:0000259" key="1">
    <source>
        <dbReference type="Pfam" id="PF04069"/>
    </source>
</evidence>
<dbReference type="RefSeq" id="WP_089023777.1">
    <property type="nucleotide sequence ID" value="NZ_NIQC01000016.1"/>
</dbReference>
<evidence type="ECO:0000313" key="3">
    <source>
        <dbReference type="Proteomes" id="UP000214588"/>
    </source>
</evidence>